<evidence type="ECO:0000256" key="1">
    <source>
        <dbReference type="SAM" id="SignalP"/>
    </source>
</evidence>
<feature type="chain" id="PRO_5030007336" description="Periplasmic protein" evidence="1">
    <location>
        <begin position="23"/>
        <end position="576"/>
    </location>
</feature>
<evidence type="ECO:0000313" key="2">
    <source>
        <dbReference type="EMBL" id="AAN42022.1"/>
    </source>
</evidence>
<sequence>MKAKSTLLLMILSVFYSHQVLSSEPTQPDVYSVVEKKLNSALPLEENTTFRSQAEWFNLQYELLVSGYPERAYNLLSKLETESKNAKYYLDLTASRVAEEEAPETALTFLSKIGLNKPATLTSFESYINSWIKSKQPEKAMQLLSLDENALNYYLPTVLVAYQIVPDKAISIYNSVYGDNVVIPYQQVTMLLTVAEGYQTKGDIKNAIHYADKALNMFDKAIAVDSSRESHYSDEYLKLMNIYAANGNKEKAVVLSQRLHKAITESQSNYLSTLEGILLFYRNNDMQQDYQNSLSNYIVFIDKIFAFSPSTRSELSLINLLNSLNEVELMRKRLAFLMTAPEYACYNSQYCYEDKVSALKILYRHHDNELMDKYFTTLLKEISNQPLEDWDIIISNTGEKFSEVGLTKYAQHLASFAEEFYIKEQKSHSESEMRGLFSSLAELYSFGNDTASANRVFHQHVPAFNTDHMIQYFINAKEWNNARELLIKEEMLGMHNLILLENICMQKNAECMAHITFTLNKLTTQPAITKIDSVGNEQLYQIGKIYHKLEIKPEPEQQVLIQSLYDRASGSASATQ</sequence>
<dbReference type="Gene3D" id="1.25.40.10">
    <property type="entry name" value="Tetratricopeptide repeat domain"/>
    <property type="match status" value="1"/>
</dbReference>
<gene>
    <name evidence="2" type="ordered locus">SF0364</name>
</gene>
<dbReference type="GeneID" id="1027671"/>
<evidence type="ECO:0000313" key="3">
    <source>
        <dbReference type="Proteomes" id="UP000001006"/>
    </source>
</evidence>
<dbReference type="SUPFAM" id="SSF48452">
    <property type="entry name" value="TPR-like"/>
    <property type="match status" value="1"/>
</dbReference>
<keyword evidence="1" id="KW-0732">Signal</keyword>
<dbReference type="OMA" id="RHICSEN"/>
<dbReference type="PaxDb" id="198214-SF0364"/>
<dbReference type="InterPro" id="IPR011990">
    <property type="entry name" value="TPR-like_helical_dom_sf"/>
</dbReference>
<accession>A0A2G3FE53</accession>
<dbReference type="AlphaFoldDB" id="A0A0H2VV52"/>
<reference evidence="2 3" key="1">
    <citation type="journal article" date="2002" name="Nucleic Acids Res.">
        <title>Genome sequence of Shigella flexneri 2a: insights into pathogenicity through comparison with genomes of Escherichia coli K12 and O157.</title>
        <authorList>
            <person name="Jin Q."/>
            <person name="Yuan Z."/>
            <person name="Xu J."/>
            <person name="Wang Y."/>
            <person name="Shen Y."/>
            <person name="Lu W."/>
            <person name="Wang J."/>
            <person name="Liu H."/>
            <person name="Yang J."/>
            <person name="Yang F."/>
            <person name="Zhang X."/>
            <person name="Zhang J."/>
            <person name="Yang G."/>
            <person name="Wu H."/>
            <person name="Qu D."/>
            <person name="Dong J."/>
            <person name="Sun L."/>
            <person name="Xue Y."/>
            <person name="Zhao A."/>
            <person name="Gao Y."/>
            <person name="Zhu J."/>
            <person name="Kan B."/>
            <person name="Ding K."/>
            <person name="Chen S."/>
            <person name="Cheng H."/>
            <person name="Yao Z."/>
            <person name="He B."/>
            <person name="Chen R."/>
            <person name="Ma D."/>
            <person name="Qiang B."/>
            <person name="Wen Y."/>
            <person name="Hou Y."/>
            <person name="Yu J."/>
        </authorList>
    </citation>
    <scope>NUCLEOTIDE SEQUENCE [LARGE SCALE GENOMIC DNA]</scope>
    <source>
        <strain evidence="3">301 / Serotype 2a</strain>
    </source>
</reference>
<dbReference type="PATRIC" id="fig|198214.7.peg.417"/>
<feature type="signal peptide" evidence="1">
    <location>
        <begin position="1"/>
        <end position="22"/>
    </location>
</feature>
<dbReference type="RefSeq" id="WP_000645013.1">
    <property type="nucleotide sequence ID" value="NZ_BSBP01000021.1"/>
</dbReference>
<dbReference type="RefSeq" id="NP_706315.1">
    <property type="nucleotide sequence ID" value="NC_004337.2"/>
</dbReference>
<protein>
    <recommendedName>
        <fullName evidence="4">Periplasmic protein</fullName>
    </recommendedName>
</protein>
<accession>Q83SF9</accession>
<keyword evidence="3" id="KW-1185">Reference proteome</keyword>
<proteinExistence type="predicted"/>
<name>A0A0H2VV52_SHIFL</name>
<accession>A0A0H2VV52</accession>
<evidence type="ECO:0008006" key="4">
    <source>
        <dbReference type="Google" id="ProtNLM"/>
    </source>
</evidence>
<accession>Q7C2Y5</accession>
<dbReference type="KEGG" id="sfl:SF0364"/>
<organism evidence="2 3">
    <name type="scientific">Shigella flexneri</name>
    <dbReference type="NCBI Taxonomy" id="623"/>
    <lineage>
        <taxon>Bacteria</taxon>
        <taxon>Pseudomonadati</taxon>
        <taxon>Pseudomonadota</taxon>
        <taxon>Gammaproteobacteria</taxon>
        <taxon>Enterobacterales</taxon>
        <taxon>Enterobacteriaceae</taxon>
        <taxon>Shigella</taxon>
    </lineage>
</organism>
<dbReference type="Proteomes" id="UP000001006">
    <property type="component" value="Chromosome"/>
</dbReference>
<dbReference type="EMBL" id="AE005674">
    <property type="protein sequence ID" value="AAN42022.1"/>
    <property type="molecule type" value="Genomic_DNA"/>
</dbReference>